<reference evidence="2" key="1">
    <citation type="submission" date="2016-03" db="EMBL/GenBank/DDBJ databases">
        <title>Updated assembly of Pseudogymnoascus destructans, the fungus causing white-nose syndrome of bats.</title>
        <authorList>
            <person name="Palmer J.M."/>
            <person name="Drees K.P."/>
            <person name="Foster J.T."/>
            <person name="Lindner D.L."/>
        </authorList>
    </citation>
    <scope>NUCLEOTIDE SEQUENCE [LARGE SCALE GENOMIC DNA]</scope>
    <source>
        <strain evidence="2">20631-21</strain>
    </source>
</reference>
<dbReference type="EMBL" id="KV441402">
    <property type="protein sequence ID" value="OAF56870.1"/>
    <property type="molecule type" value="Genomic_DNA"/>
</dbReference>
<sequence length="375" mass="42255">MAEKPSVLIVGGMGYIGRFLALYIHENNLASDVRLVDKVLPQLAWLAPEFSEACAQSKFVQADACQAQSLPRIFDRADGKEFDYVFNCAGETRYSQDDEIYKLRVVTLAQSIGKEAAKRGVKAFVELSSGLVYKSDSTPRKETDNLKPAIKHAQYKLQAEEELAKIEGLNLIIMRLAFTYGKYDSKFVSKGLVLARVYKHLGEELKWLWTKDLKVNTVHVDDVARALWTACEWQVKGKAGWDASTMGAVPTFNVVDHTNTNQGQLATHITEIYHIKTGFVGSLLSTFARMNMDHVLEDINEHVMGPWADLLSDAGITRPGPLGPYLEKEQVKDEDLYLDGSRFESLAGFTYLRPTLGKKELEEMIESYKTMNWWP</sequence>
<evidence type="ECO:0000313" key="2">
    <source>
        <dbReference type="EMBL" id="OAF56870.1"/>
    </source>
</evidence>
<dbReference type="RefSeq" id="XP_024322161.1">
    <property type="nucleotide sequence ID" value="XM_024470610.1"/>
</dbReference>
<dbReference type="SUPFAM" id="SSF51735">
    <property type="entry name" value="NAD(P)-binding Rossmann-fold domains"/>
    <property type="match status" value="1"/>
</dbReference>
<dbReference type="AlphaFoldDB" id="A0A177A5H1"/>
<dbReference type="VEuPathDB" id="FungiDB:GMDG_04149"/>
<dbReference type="Gene3D" id="3.40.50.720">
    <property type="entry name" value="NAD(P)-binding Rossmann-like Domain"/>
    <property type="match status" value="1"/>
</dbReference>
<feature type="domain" description="NAD-dependent epimerase/dehydratase" evidence="1">
    <location>
        <begin position="7"/>
        <end position="238"/>
    </location>
</feature>
<protein>
    <recommendedName>
        <fullName evidence="1">NAD-dependent epimerase/dehydratase domain-containing protein</fullName>
    </recommendedName>
</protein>
<gene>
    <name evidence="2" type="ORF">VC83_07030</name>
</gene>
<dbReference type="Proteomes" id="UP000077154">
    <property type="component" value="Unassembled WGS sequence"/>
</dbReference>
<organism evidence="2">
    <name type="scientific">Pseudogymnoascus destructans</name>
    <dbReference type="NCBI Taxonomy" id="655981"/>
    <lineage>
        <taxon>Eukaryota</taxon>
        <taxon>Fungi</taxon>
        <taxon>Dikarya</taxon>
        <taxon>Ascomycota</taxon>
        <taxon>Pezizomycotina</taxon>
        <taxon>Leotiomycetes</taxon>
        <taxon>Thelebolales</taxon>
        <taxon>Thelebolaceae</taxon>
        <taxon>Pseudogymnoascus</taxon>
    </lineage>
</organism>
<evidence type="ECO:0000259" key="1">
    <source>
        <dbReference type="Pfam" id="PF01370"/>
    </source>
</evidence>
<accession>A0A177A5H1</accession>
<dbReference type="InterPro" id="IPR001509">
    <property type="entry name" value="Epimerase_deHydtase"/>
</dbReference>
<dbReference type="PANTHER" id="PTHR43245:SF11">
    <property type="entry name" value="LD23561P"/>
    <property type="match status" value="1"/>
</dbReference>
<dbReference type="eggNOG" id="KOG1430">
    <property type="taxonomic scope" value="Eukaryota"/>
</dbReference>
<proteinExistence type="predicted"/>
<dbReference type="GeneID" id="36290080"/>
<dbReference type="OrthoDB" id="16464at2759"/>
<dbReference type="InterPro" id="IPR036291">
    <property type="entry name" value="NAD(P)-bd_dom_sf"/>
</dbReference>
<dbReference type="Pfam" id="PF01370">
    <property type="entry name" value="Epimerase"/>
    <property type="match status" value="1"/>
</dbReference>
<name>A0A177A5H1_9PEZI</name>
<dbReference type="InterPro" id="IPR050177">
    <property type="entry name" value="Lipid_A_modif_metabolic_enz"/>
</dbReference>
<dbReference type="PANTHER" id="PTHR43245">
    <property type="entry name" value="BIFUNCTIONAL POLYMYXIN RESISTANCE PROTEIN ARNA"/>
    <property type="match status" value="1"/>
</dbReference>